<dbReference type="AlphaFoldDB" id="A0A5J9SG99"/>
<keyword evidence="8" id="KW-1185">Reference proteome</keyword>
<name>A0A5J9SG99_9POAL</name>
<dbReference type="InterPro" id="IPR007656">
    <property type="entry name" value="GTD-bd"/>
</dbReference>
<organism evidence="7 8">
    <name type="scientific">Eragrostis curvula</name>
    <name type="common">weeping love grass</name>
    <dbReference type="NCBI Taxonomy" id="38414"/>
    <lineage>
        <taxon>Eukaryota</taxon>
        <taxon>Viridiplantae</taxon>
        <taxon>Streptophyta</taxon>
        <taxon>Embryophyta</taxon>
        <taxon>Tracheophyta</taxon>
        <taxon>Spermatophyta</taxon>
        <taxon>Magnoliopsida</taxon>
        <taxon>Liliopsida</taxon>
        <taxon>Poales</taxon>
        <taxon>Poaceae</taxon>
        <taxon>PACMAD clade</taxon>
        <taxon>Chloridoideae</taxon>
        <taxon>Eragrostideae</taxon>
        <taxon>Eragrostidinae</taxon>
        <taxon>Eragrostis</taxon>
    </lineage>
</organism>
<feature type="region of interest" description="Disordered" evidence="5">
    <location>
        <begin position="145"/>
        <end position="183"/>
    </location>
</feature>
<accession>A0A5J9SG99</accession>
<evidence type="ECO:0000256" key="1">
    <source>
        <dbReference type="ARBA" id="ARBA00004370"/>
    </source>
</evidence>
<evidence type="ECO:0000313" key="7">
    <source>
        <dbReference type="EMBL" id="TVT97285.1"/>
    </source>
</evidence>
<evidence type="ECO:0000256" key="2">
    <source>
        <dbReference type="ARBA" id="ARBA00022692"/>
    </source>
</evidence>
<dbReference type="OrthoDB" id="690085at2759"/>
<feature type="compositionally biased region" description="Acidic residues" evidence="5">
    <location>
        <begin position="150"/>
        <end position="167"/>
    </location>
</feature>
<evidence type="ECO:0000256" key="4">
    <source>
        <dbReference type="ARBA" id="ARBA00023136"/>
    </source>
</evidence>
<dbReference type="GO" id="GO:0016020">
    <property type="term" value="C:membrane"/>
    <property type="evidence" value="ECO:0007669"/>
    <property type="project" value="UniProtKB-SubCell"/>
</dbReference>
<dbReference type="Gramene" id="TVT97285">
    <property type="protein sequence ID" value="TVT97285"/>
    <property type="gene ID" value="EJB05_57474"/>
</dbReference>
<reference evidence="7 8" key="1">
    <citation type="journal article" date="2019" name="Sci. Rep.">
        <title>A high-quality genome of Eragrostis curvula grass provides insights into Poaceae evolution and supports new strategies to enhance forage quality.</title>
        <authorList>
            <person name="Carballo J."/>
            <person name="Santos B.A.C.M."/>
            <person name="Zappacosta D."/>
            <person name="Garbus I."/>
            <person name="Selva J.P."/>
            <person name="Gallo C.A."/>
            <person name="Diaz A."/>
            <person name="Albertini E."/>
            <person name="Caccamo M."/>
            <person name="Echenique V."/>
        </authorList>
    </citation>
    <scope>NUCLEOTIDE SEQUENCE [LARGE SCALE GENOMIC DNA]</scope>
    <source>
        <strain evidence="8">cv. Victoria</strain>
        <tissue evidence="7">Leaf</tissue>
    </source>
</reference>
<keyword evidence="3" id="KW-1133">Transmembrane helix</keyword>
<comment type="caution">
    <text evidence="7">The sequence shown here is derived from an EMBL/GenBank/DDBJ whole genome shotgun (WGS) entry which is preliminary data.</text>
</comment>
<dbReference type="GO" id="GO:0080115">
    <property type="term" value="F:myosin XI tail binding"/>
    <property type="evidence" value="ECO:0007669"/>
    <property type="project" value="UniProtKB-ARBA"/>
</dbReference>
<dbReference type="PROSITE" id="PS51775">
    <property type="entry name" value="GTD_BINDING"/>
    <property type="match status" value="1"/>
</dbReference>
<feature type="domain" description="GTD-binding" evidence="6">
    <location>
        <begin position="51"/>
        <end position="138"/>
    </location>
</feature>
<gene>
    <name evidence="7" type="ORF">EJB05_57474</name>
</gene>
<dbReference type="Proteomes" id="UP000324897">
    <property type="component" value="Unassembled WGS sequence"/>
</dbReference>
<dbReference type="PANTHER" id="PTHR31422">
    <property type="entry name" value="BNAANNG28530D PROTEIN"/>
    <property type="match status" value="1"/>
</dbReference>
<protein>
    <recommendedName>
        <fullName evidence="6">GTD-binding domain-containing protein</fullName>
    </recommendedName>
</protein>
<dbReference type="Pfam" id="PF04576">
    <property type="entry name" value="Zein-binding"/>
    <property type="match status" value="1"/>
</dbReference>
<feature type="compositionally biased region" description="Basic and acidic residues" evidence="5">
    <location>
        <begin position="64"/>
        <end position="80"/>
    </location>
</feature>
<dbReference type="PANTHER" id="PTHR31422:SF5">
    <property type="entry name" value="EXPRESSED PROTEIN"/>
    <property type="match status" value="1"/>
</dbReference>
<evidence type="ECO:0000256" key="5">
    <source>
        <dbReference type="SAM" id="MobiDB-lite"/>
    </source>
</evidence>
<feature type="region of interest" description="Disordered" evidence="5">
    <location>
        <begin position="1"/>
        <end position="39"/>
    </location>
</feature>
<feature type="region of interest" description="Disordered" evidence="5">
    <location>
        <begin position="64"/>
        <end position="84"/>
    </location>
</feature>
<evidence type="ECO:0000259" key="6">
    <source>
        <dbReference type="PROSITE" id="PS51775"/>
    </source>
</evidence>
<keyword evidence="2" id="KW-0812">Transmembrane</keyword>
<keyword evidence="4" id="KW-0472">Membrane</keyword>
<comment type="subcellular location">
    <subcellularLocation>
        <location evidence="1">Membrane</location>
    </subcellularLocation>
</comment>
<evidence type="ECO:0000256" key="3">
    <source>
        <dbReference type="ARBA" id="ARBA00022989"/>
    </source>
</evidence>
<dbReference type="EMBL" id="RWGY01001041">
    <property type="protein sequence ID" value="TVT97285.1"/>
    <property type="molecule type" value="Genomic_DNA"/>
</dbReference>
<sequence length="365" mass="40322">MDPVAVADPSPSRRSVKRRPPARSPELSPKAAGGGDDAAEELIRRVAELEAAAAQLMGEKEAAEEAARALQEELDAERASAETATSEAMLMIERLQREKASAQMEARQFRRYAESRADHEREVQEELATLNDLAASYHSRLWSHGIDPDSFSDEDEEPDLEDGEEAEQIAAERNAGDASTGTEVKAMVVDDNHKEDEPLSPVEKEFEYTVDVSCSSTTKAVAAVVTEYVGDGNSGGLYARVEALEADRMAMRRELAALRAERAQLVMAREMARRLCWEMVAEQRAIVKKTAAPAGRFSALGICKWVLSVLFWRNRSSTAKYVYLWSVDYFPWPPAASPQIHNVQPLATLAKATKMIRPPSIDKCL</sequence>
<proteinExistence type="predicted"/>
<evidence type="ECO:0000313" key="8">
    <source>
        <dbReference type="Proteomes" id="UP000324897"/>
    </source>
</evidence>